<gene>
    <name evidence="3" type="ORF">GUITHDRAFT_104326</name>
</gene>
<reference evidence="4" key="3">
    <citation type="submission" date="2016-03" db="UniProtKB">
        <authorList>
            <consortium name="EnsemblProtists"/>
        </authorList>
    </citation>
    <scope>IDENTIFICATION</scope>
</reference>
<proteinExistence type="predicted"/>
<dbReference type="AlphaFoldDB" id="L1JP10"/>
<evidence type="ECO:0000313" key="3">
    <source>
        <dbReference type="EMBL" id="EKX49930.1"/>
    </source>
</evidence>
<dbReference type="EMBL" id="JH992980">
    <property type="protein sequence ID" value="EKX49930.1"/>
    <property type="molecule type" value="Genomic_DNA"/>
</dbReference>
<dbReference type="GeneID" id="17306613"/>
<dbReference type="PaxDb" id="55529-EKX49930"/>
<dbReference type="RefSeq" id="XP_005836910.1">
    <property type="nucleotide sequence ID" value="XM_005836853.1"/>
</dbReference>
<protein>
    <submittedName>
        <fullName evidence="3 4">Uncharacterized protein</fullName>
    </submittedName>
</protein>
<dbReference type="HOGENOM" id="CLU_498260_0_0_1"/>
<feature type="compositionally biased region" description="Low complexity" evidence="2">
    <location>
        <begin position="35"/>
        <end position="52"/>
    </location>
</feature>
<feature type="compositionally biased region" description="Basic and acidic residues" evidence="2">
    <location>
        <begin position="11"/>
        <end position="28"/>
    </location>
</feature>
<organism evidence="3">
    <name type="scientific">Guillardia theta (strain CCMP2712)</name>
    <name type="common">Cryptophyte</name>
    <dbReference type="NCBI Taxonomy" id="905079"/>
    <lineage>
        <taxon>Eukaryota</taxon>
        <taxon>Cryptophyceae</taxon>
        <taxon>Pyrenomonadales</taxon>
        <taxon>Geminigeraceae</taxon>
        <taxon>Guillardia</taxon>
    </lineage>
</organism>
<dbReference type="Proteomes" id="UP000011087">
    <property type="component" value="Unassembled WGS sequence"/>
</dbReference>
<sequence>MHEFTAASVRKRLEDGAQRARSRERESKPIGMRGSPAAAPKASPAAKAASSATKDRSRRASKSPGRARKLAELIEENKRLSGLVQADETRSHEYKTLFESYLEKEQDILSRFLEESVRMKRDENANEEEQSLIKIAFEHRIAQLLTQITEKDTSIRQSKLELAQFKEMTLNCMDEQHQEWTALLEQNHSRQESLSKQCRMLEEQLRTFHREREELIAANQKRVQKLEEEKAVLEDKVRTLTAKVNVKEGNVVRQQDTRELSLSLDNELELATEALRIAQEINNDARHPDSDDRVRASRGRENGYPIHHQTNYGECKNCKVLQTLLEDARAQCELLGAQNKRTGDKLADCETRCEELKSLHDDSCWEATRLQKAYQELEERNEELIRENEMNKMELKAARRSVKNLVQSEAEEVSLVRTWGIRIYDVALTRRIMSNVPSDGFLLGCSDAEATVALLEESLKHSHIELESLRKQLNEASEQITKLEAELERQRNVKDDSEDWKVRAERASRINQLLLPKLATLLSDRVDTKETSSEGGSAFDLLLELQG</sequence>
<feature type="compositionally biased region" description="Basic and acidic residues" evidence="2">
    <location>
        <begin position="283"/>
        <end position="301"/>
    </location>
</feature>
<evidence type="ECO:0000313" key="4">
    <source>
        <dbReference type="EnsemblProtists" id="EKX49930"/>
    </source>
</evidence>
<feature type="coiled-coil region" evidence="1">
    <location>
        <begin position="367"/>
        <end position="401"/>
    </location>
</feature>
<evidence type="ECO:0000313" key="5">
    <source>
        <dbReference type="Proteomes" id="UP000011087"/>
    </source>
</evidence>
<accession>L1JP10</accession>
<reference evidence="3 5" key="1">
    <citation type="journal article" date="2012" name="Nature">
        <title>Algal genomes reveal evolutionary mosaicism and the fate of nucleomorphs.</title>
        <authorList>
            <consortium name="DOE Joint Genome Institute"/>
            <person name="Curtis B.A."/>
            <person name="Tanifuji G."/>
            <person name="Burki F."/>
            <person name="Gruber A."/>
            <person name="Irimia M."/>
            <person name="Maruyama S."/>
            <person name="Arias M.C."/>
            <person name="Ball S.G."/>
            <person name="Gile G.H."/>
            <person name="Hirakawa Y."/>
            <person name="Hopkins J.F."/>
            <person name="Kuo A."/>
            <person name="Rensing S.A."/>
            <person name="Schmutz J."/>
            <person name="Symeonidi A."/>
            <person name="Elias M."/>
            <person name="Eveleigh R.J."/>
            <person name="Herman E.K."/>
            <person name="Klute M.J."/>
            <person name="Nakayama T."/>
            <person name="Obornik M."/>
            <person name="Reyes-Prieto A."/>
            <person name="Armbrust E.V."/>
            <person name="Aves S.J."/>
            <person name="Beiko R.G."/>
            <person name="Coutinho P."/>
            <person name="Dacks J.B."/>
            <person name="Durnford D.G."/>
            <person name="Fast N.M."/>
            <person name="Green B.R."/>
            <person name="Grisdale C.J."/>
            <person name="Hempel F."/>
            <person name="Henrissat B."/>
            <person name="Hoppner M.P."/>
            <person name="Ishida K."/>
            <person name="Kim E."/>
            <person name="Koreny L."/>
            <person name="Kroth P.G."/>
            <person name="Liu Y."/>
            <person name="Malik S.B."/>
            <person name="Maier U.G."/>
            <person name="McRose D."/>
            <person name="Mock T."/>
            <person name="Neilson J.A."/>
            <person name="Onodera N.T."/>
            <person name="Poole A.M."/>
            <person name="Pritham E.J."/>
            <person name="Richards T.A."/>
            <person name="Rocap G."/>
            <person name="Roy S.W."/>
            <person name="Sarai C."/>
            <person name="Schaack S."/>
            <person name="Shirato S."/>
            <person name="Slamovits C.H."/>
            <person name="Spencer D.F."/>
            <person name="Suzuki S."/>
            <person name="Worden A.Z."/>
            <person name="Zauner S."/>
            <person name="Barry K."/>
            <person name="Bell C."/>
            <person name="Bharti A.K."/>
            <person name="Crow J.A."/>
            <person name="Grimwood J."/>
            <person name="Kramer R."/>
            <person name="Lindquist E."/>
            <person name="Lucas S."/>
            <person name="Salamov A."/>
            <person name="McFadden G.I."/>
            <person name="Lane C.E."/>
            <person name="Keeling P.J."/>
            <person name="Gray M.W."/>
            <person name="Grigoriev I.V."/>
            <person name="Archibald J.M."/>
        </authorList>
    </citation>
    <scope>NUCLEOTIDE SEQUENCE</scope>
    <source>
        <strain evidence="3 5">CCMP2712</strain>
    </source>
</reference>
<keyword evidence="1" id="KW-0175">Coiled coil</keyword>
<keyword evidence="5" id="KW-1185">Reference proteome</keyword>
<reference evidence="5" key="2">
    <citation type="submission" date="2012-11" db="EMBL/GenBank/DDBJ databases">
        <authorList>
            <person name="Kuo A."/>
            <person name="Curtis B.A."/>
            <person name="Tanifuji G."/>
            <person name="Burki F."/>
            <person name="Gruber A."/>
            <person name="Irimia M."/>
            <person name="Maruyama S."/>
            <person name="Arias M.C."/>
            <person name="Ball S.G."/>
            <person name="Gile G.H."/>
            <person name="Hirakawa Y."/>
            <person name="Hopkins J.F."/>
            <person name="Rensing S.A."/>
            <person name="Schmutz J."/>
            <person name="Symeonidi A."/>
            <person name="Elias M."/>
            <person name="Eveleigh R.J."/>
            <person name="Herman E.K."/>
            <person name="Klute M.J."/>
            <person name="Nakayama T."/>
            <person name="Obornik M."/>
            <person name="Reyes-Prieto A."/>
            <person name="Armbrust E.V."/>
            <person name="Aves S.J."/>
            <person name="Beiko R.G."/>
            <person name="Coutinho P."/>
            <person name="Dacks J.B."/>
            <person name="Durnford D.G."/>
            <person name="Fast N.M."/>
            <person name="Green B.R."/>
            <person name="Grisdale C."/>
            <person name="Hempe F."/>
            <person name="Henrissat B."/>
            <person name="Hoppner M.P."/>
            <person name="Ishida K.-I."/>
            <person name="Kim E."/>
            <person name="Koreny L."/>
            <person name="Kroth P.G."/>
            <person name="Liu Y."/>
            <person name="Malik S.-B."/>
            <person name="Maier U.G."/>
            <person name="McRose D."/>
            <person name="Mock T."/>
            <person name="Neilson J.A."/>
            <person name="Onodera N.T."/>
            <person name="Poole A.M."/>
            <person name="Pritham E.J."/>
            <person name="Richards T.A."/>
            <person name="Rocap G."/>
            <person name="Roy S.W."/>
            <person name="Sarai C."/>
            <person name="Schaack S."/>
            <person name="Shirato S."/>
            <person name="Slamovits C.H."/>
            <person name="Spencer D.F."/>
            <person name="Suzuki S."/>
            <person name="Worden A.Z."/>
            <person name="Zauner S."/>
            <person name="Barry K."/>
            <person name="Bell C."/>
            <person name="Bharti A.K."/>
            <person name="Crow J.A."/>
            <person name="Grimwood J."/>
            <person name="Kramer R."/>
            <person name="Lindquist E."/>
            <person name="Lucas S."/>
            <person name="Salamov A."/>
            <person name="McFadden G.I."/>
            <person name="Lane C.E."/>
            <person name="Keeling P.J."/>
            <person name="Gray M.W."/>
            <person name="Grigoriev I.V."/>
            <person name="Archibald J.M."/>
        </authorList>
    </citation>
    <scope>NUCLEOTIDE SEQUENCE</scope>
    <source>
        <strain evidence="5">CCMP2712</strain>
    </source>
</reference>
<dbReference type="EnsemblProtists" id="EKX49930">
    <property type="protein sequence ID" value="EKX49930"/>
    <property type="gene ID" value="GUITHDRAFT_104326"/>
</dbReference>
<feature type="compositionally biased region" description="Basic residues" evidence="2">
    <location>
        <begin position="56"/>
        <end position="68"/>
    </location>
</feature>
<dbReference type="KEGG" id="gtt:GUITHDRAFT_104326"/>
<name>L1JP10_GUITC</name>
<feature type="coiled-coil region" evidence="1">
    <location>
        <begin position="452"/>
        <end position="493"/>
    </location>
</feature>
<evidence type="ECO:0000256" key="2">
    <source>
        <dbReference type="SAM" id="MobiDB-lite"/>
    </source>
</evidence>
<evidence type="ECO:0000256" key="1">
    <source>
        <dbReference type="SAM" id="Coils"/>
    </source>
</evidence>
<feature type="region of interest" description="Disordered" evidence="2">
    <location>
        <begin position="1"/>
        <end position="68"/>
    </location>
</feature>
<feature type="region of interest" description="Disordered" evidence="2">
    <location>
        <begin position="282"/>
        <end position="305"/>
    </location>
</feature>
<feature type="coiled-coil region" evidence="1">
    <location>
        <begin position="191"/>
        <end position="243"/>
    </location>
</feature>